<comment type="caution">
    <text evidence="1">The sequence shown here is derived from an EMBL/GenBank/DDBJ whole genome shotgun (WGS) entry which is preliminary data.</text>
</comment>
<accession>A0A922FBW8</accession>
<dbReference type="EMBL" id="CM031827">
    <property type="protein sequence ID" value="KAG6719656.1"/>
    <property type="molecule type" value="Genomic_DNA"/>
</dbReference>
<sequence length="69" mass="7925">MQVLVAEPGIPTSLHHAESLTIPHMPNAWGRSRNRNRSPPNVIRVHTRGANHRNELEYVLTCDLSWRFS</sequence>
<reference evidence="1" key="1">
    <citation type="submission" date="2021-01" db="EMBL/GenBank/DDBJ databases">
        <authorList>
            <person name="Lovell J.T."/>
            <person name="Bentley N."/>
            <person name="Bhattarai G."/>
            <person name="Jenkins J.W."/>
            <person name="Sreedasyam A."/>
            <person name="Alarcon Y."/>
            <person name="Bock C."/>
            <person name="Boston L."/>
            <person name="Carlson J."/>
            <person name="Cervantes K."/>
            <person name="Clermont K."/>
            <person name="Krom N."/>
            <person name="Kubenka K."/>
            <person name="Mamidi S."/>
            <person name="Mattison C."/>
            <person name="Monteros M."/>
            <person name="Pisani C."/>
            <person name="Plott C."/>
            <person name="Rajasekar S."/>
            <person name="Rhein H.S."/>
            <person name="Rohla C."/>
            <person name="Song M."/>
            <person name="Hilaire R.S."/>
            <person name="Shu S."/>
            <person name="Wells L."/>
            <person name="Wang X."/>
            <person name="Webber J."/>
            <person name="Heerema R.J."/>
            <person name="Klein P."/>
            <person name="Conner P."/>
            <person name="Grauke L."/>
            <person name="Grimwood J."/>
            <person name="Schmutz J."/>
            <person name="Randall J.J."/>
        </authorList>
    </citation>
    <scope>NUCLEOTIDE SEQUENCE</scope>
    <source>
        <tissue evidence="1">Leaf</tissue>
    </source>
</reference>
<organism evidence="1 2">
    <name type="scientific">Carya illinoinensis</name>
    <name type="common">Pecan</name>
    <dbReference type="NCBI Taxonomy" id="32201"/>
    <lineage>
        <taxon>Eukaryota</taxon>
        <taxon>Viridiplantae</taxon>
        <taxon>Streptophyta</taxon>
        <taxon>Embryophyta</taxon>
        <taxon>Tracheophyta</taxon>
        <taxon>Spermatophyta</taxon>
        <taxon>Magnoliopsida</taxon>
        <taxon>eudicotyledons</taxon>
        <taxon>Gunneridae</taxon>
        <taxon>Pentapetalae</taxon>
        <taxon>rosids</taxon>
        <taxon>fabids</taxon>
        <taxon>Fagales</taxon>
        <taxon>Juglandaceae</taxon>
        <taxon>Carya</taxon>
    </lineage>
</organism>
<protein>
    <submittedName>
        <fullName evidence="1">Uncharacterized protein</fullName>
    </submittedName>
</protein>
<gene>
    <name evidence="1" type="ORF">I3842_03G017200</name>
</gene>
<proteinExistence type="predicted"/>
<evidence type="ECO:0000313" key="2">
    <source>
        <dbReference type="Proteomes" id="UP000811246"/>
    </source>
</evidence>
<dbReference type="Proteomes" id="UP000811246">
    <property type="component" value="Chromosome 3"/>
</dbReference>
<evidence type="ECO:0000313" key="1">
    <source>
        <dbReference type="EMBL" id="KAG6719656.1"/>
    </source>
</evidence>
<dbReference type="AlphaFoldDB" id="A0A922FBW8"/>
<name>A0A922FBW8_CARIL</name>